<feature type="transmembrane region" description="Helical" evidence="6">
    <location>
        <begin position="444"/>
        <end position="465"/>
    </location>
</feature>
<feature type="transmembrane region" description="Helical" evidence="6">
    <location>
        <begin position="34"/>
        <end position="55"/>
    </location>
</feature>
<dbReference type="PANTHER" id="PTHR22950:SF349">
    <property type="entry name" value="AMINO ACID TRANSPORTER TRANSMEMBRANE DOMAIN-CONTAINING PROTEIN"/>
    <property type="match status" value="1"/>
</dbReference>
<evidence type="ECO:0000256" key="5">
    <source>
        <dbReference type="SAM" id="MobiDB-lite"/>
    </source>
</evidence>
<organism evidence="8 9">
    <name type="scientific">Aureococcus anophagefferens</name>
    <name type="common">Harmful bloom alga</name>
    <dbReference type="NCBI Taxonomy" id="44056"/>
    <lineage>
        <taxon>Eukaryota</taxon>
        <taxon>Sar</taxon>
        <taxon>Stramenopiles</taxon>
        <taxon>Ochrophyta</taxon>
        <taxon>Pelagophyceae</taxon>
        <taxon>Pelagomonadales</taxon>
        <taxon>Pelagomonadaceae</taxon>
        <taxon>Aureococcus</taxon>
    </lineage>
</organism>
<reference evidence="8 9" key="1">
    <citation type="submission" date="2024-03" db="EMBL/GenBank/DDBJ databases">
        <title>Aureococcus anophagefferens CCMP1851 and Kratosvirus quantuckense: Draft genome of a second virus-susceptible host strain in the model system.</title>
        <authorList>
            <person name="Chase E."/>
            <person name="Truchon A.R."/>
            <person name="Schepens W."/>
            <person name="Wilhelm S.W."/>
        </authorList>
    </citation>
    <scope>NUCLEOTIDE SEQUENCE [LARGE SCALE GENOMIC DNA]</scope>
    <source>
        <strain evidence="8 9">CCMP1851</strain>
    </source>
</reference>
<keyword evidence="3 6" id="KW-1133">Transmembrane helix</keyword>
<feature type="transmembrane region" description="Helical" evidence="6">
    <location>
        <begin position="403"/>
        <end position="424"/>
    </location>
</feature>
<dbReference type="EMBL" id="JBBJCI010000033">
    <property type="protein sequence ID" value="KAK7253931.1"/>
    <property type="molecule type" value="Genomic_DNA"/>
</dbReference>
<feature type="domain" description="Amino acid transporter transmembrane" evidence="7">
    <location>
        <begin position="5"/>
        <end position="462"/>
    </location>
</feature>
<evidence type="ECO:0000256" key="1">
    <source>
        <dbReference type="ARBA" id="ARBA00004141"/>
    </source>
</evidence>
<evidence type="ECO:0000256" key="3">
    <source>
        <dbReference type="ARBA" id="ARBA00022989"/>
    </source>
</evidence>
<comment type="subcellular location">
    <subcellularLocation>
        <location evidence="1">Membrane</location>
        <topology evidence="1">Multi-pass membrane protein</topology>
    </subcellularLocation>
</comment>
<dbReference type="PANTHER" id="PTHR22950">
    <property type="entry name" value="AMINO ACID TRANSPORTER"/>
    <property type="match status" value="1"/>
</dbReference>
<dbReference type="Pfam" id="PF01490">
    <property type="entry name" value="Aa_trans"/>
    <property type="match status" value="1"/>
</dbReference>
<keyword evidence="9" id="KW-1185">Reference proteome</keyword>
<evidence type="ECO:0000313" key="9">
    <source>
        <dbReference type="Proteomes" id="UP001363151"/>
    </source>
</evidence>
<feature type="transmembrane region" description="Helical" evidence="6">
    <location>
        <begin position="380"/>
        <end position="397"/>
    </location>
</feature>
<accession>A0ABR1GDQ1</accession>
<comment type="caution">
    <text evidence="8">The sequence shown here is derived from an EMBL/GenBank/DDBJ whole genome shotgun (WGS) entry which is preliminary data.</text>
</comment>
<dbReference type="InterPro" id="IPR013057">
    <property type="entry name" value="AA_transpt_TM"/>
</dbReference>
<feature type="transmembrane region" description="Helical" evidence="6">
    <location>
        <begin position="89"/>
        <end position="109"/>
    </location>
</feature>
<name>A0ABR1GDQ1_AURAN</name>
<dbReference type="Proteomes" id="UP001363151">
    <property type="component" value="Unassembled WGS sequence"/>
</dbReference>
<feature type="transmembrane region" description="Helical" evidence="6">
    <location>
        <begin position="147"/>
        <end position="170"/>
    </location>
</feature>
<feature type="transmembrane region" description="Helical" evidence="6">
    <location>
        <begin position="228"/>
        <end position="246"/>
    </location>
</feature>
<evidence type="ECO:0000259" key="7">
    <source>
        <dbReference type="Pfam" id="PF01490"/>
    </source>
</evidence>
<proteinExistence type="predicted"/>
<evidence type="ECO:0000256" key="2">
    <source>
        <dbReference type="ARBA" id="ARBA00022692"/>
    </source>
</evidence>
<keyword evidence="2 6" id="KW-0812">Transmembrane</keyword>
<evidence type="ECO:0000313" key="8">
    <source>
        <dbReference type="EMBL" id="KAK7253931.1"/>
    </source>
</evidence>
<feature type="transmembrane region" description="Helical" evidence="6">
    <location>
        <begin position="121"/>
        <end position="140"/>
    </location>
</feature>
<keyword evidence="4 6" id="KW-0472">Membrane</keyword>
<feature type="compositionally biased region" description="Low complexity" evidence="5">
    <location>
        <begin position="337"/>
        <end position="358"/>
    </location>
</feature>
<gene>
    <name evidence="8" type="ORF">SO694_00003443</name>
</gene>
<sequence>MGKAPTWRAGANLGKAMAGAGILAQPSVAHALGLGWWFVAWTAAMGISGYTMYLVSRSKISADEIAGPAPHTLSELTNKITKNARCARAVEALVCVLQMSFGVGYVVVMLSLVCRALVPSLARWAACLALAPLAGCLALIPDLNRLTLVSVFGLFVTVVGVVGLSGGYALTSDAFEVHLWGSAGPGTPSCSWGVLIRHVGSILYSVESVNHVMPNADMMADPTRLPRVIAIVMVSYWLFVGAWVALTDMAGFGKCPGGGAIVIDCLPAGPPRDVLKVAVCLQLLASLPITMFPAVEMLERRAVPVADDDDGKPDHSLNAPLLDRELSADLTDTTRPSYVSTVSASTVPSSAGGMSSAGPPSPPASPAAAPSPAAAARKRALLRVACYELVVFLGLVVPNFQVFTGLVGCLFLSLLGFILPVVLFETSASGHRGENAPLRSLAHVLIAVLGVILAIVGTGTSIVALRGGVSK</sequence>
<feature type="region of interest" description="Disordered" evidence="5">
    <location>
        <begin position="337"/>
        <end position="370"/>
    </location>
</feature>
<evidence type="ECO:0000256" key="6">
    <source>
        <dbReference type="SAM" id="Phobius"/>
    </source>
</evidence>
<protein>
    <recommendedName>
        <fullName evidence="7">Amino acid transporter transmembrane domain-containing protein</fullName>
    </recommendedName>
</protein>
<evidence type="ECO:0000256" key="4">
    <source>
        <dbReference type="ARBA" id="ARBA00023136"/>
    </source>
</evidence>